<feature type="modified residue" description="4-aspartylphosphate" evidence="8">
    <location>
        <position position="54"/>
    </location>
</feature>
<dbReference type="SUPFAM" id="SSF46689">
    <property type="entry name" value="Homeodomain-like"/>
    <property type="match status" value="1"/>
</dbReference>
<dbReference type="GO" id="GO:0005524">
    <property type="term" value="F:ATP binding"/>
    <property type="evidence" value="ECO:0007669"/>
    <property type="project" value="UniProtKB-KW"/>
</dbReference>
<dbReference type="SUPFAM" id="SSF52540">
    <property type="entry name" value="P-loop containing nucleoside triphosphate hydrolases"/>
    <property type="match status" value="1"/>
</dbReference>
<evidence type="ECO:0000313" key="11">
    <source>
        <dbReference type="EMBL" id="TQV75329.1"/>
    </source>
</evidence>
<dbReference type="InterPro" id="IPR009057">
    <property type="entry name" value="Homeodomain-like_sf"/>
</dbReference>
<feature type="domain" description="Response regulatory" evidence="10">
    <location>
        <begin position="4"/>
        <end position="119"/>
    </location>
</feature>
<dbReference type="Pfam" id="PF00158">
    <property type="entry name" value="Sigma54_activat"/>
    <property type="match status" value="1"/>
</dbReference>
<dbReference type="PROSITE" id="PS50045">
    <property type="entry name" value="SIGMA54_INTERACT_4"/>
    <property type="match status" value="1"/>
</dbReference>
<dbReference type="FunFam" id="3.40.50.2300:FF:000018">
    <property type="entry name" value="DNA-binding transcriptional regulator NtrC"/>
    <property type="match status" value="1"/>
</dbReference>
<dbReference type="PROSITE" id="PS00688">
    <property type="entry name" value="SIGMA54_INTERACT_3"/>
    <property type="match status" value="1"/>
</dbReference>
<sequence>MNSSVLVVEDDQVLRDALCASLEVNGYQTIPADCGESALNLLSGDSLPDMVVTDIQMGNVSGIDLLRNLRRRSTNLPVILMTAYGDVSDAVEAMRLGACDYLQKPFEAGKLTHLIENYLPKTVTSQVIIEDPASQAVFGYAEKIAKTDSTVLLHGPSGAGKEVMARFIHRNSSRSEYPFVAINCAAIPENMLEATLFGYEKGAFTGAHQANPGKFEQAQNGTLLLDEISEMDLGLQAKILRVIQEKEVERLGGKKSIDLDVRIIATTNRDLKREVAEKRFREDLYYRLNVFPIKCLPLKERPKDIIPLFESLLAANDSVRQRGGLTISPEAKAKLVSYAWPGNVRELDNLVQRVAVLAADNLVMADDICFENEVLGNTNESSDNEVQSDGQLGSDLQHHEFQLIIEAFNTYNGKKKDIAEGLGISPRTLRYKLAKMRELGYEIPNCRGKK</sequence>
<evidence type="ECO:0000256" key="7">
    <source>
        <dbReference type="ARBA" id="ARBA00023163"/>
    </source>
</evidence>
<dbReference type="InterPro" id="IPR025944">
    <property type="entry name" value="Sigma_54_int_dom_CS"/>
</dbReference>
<evidence type="ECO:0000256" key="6">
    <source>
        <dbReference type="ARBA" id="ARBA00023125"/>
    </source>
</evidence>
<keyword evidence="5" id="KW-0805">Transcription regulation</keyword>
<keyword evidence="1 8" id="KW-0597">Phosphoprotein</keyword>
<keyword evidence="3" id="KW-0067">ATP-binding</keyword>
<proteinExistence type="predicted"/>
<dbReference type="InterPro" id="IPR002078">
    <property type="entry name" value="Sigma_54_int"/>
</dbReference>
<dbReference type="PROSITE" id="PS00676">
    <property type="entry name" value="SIGMA54_INTERACT_2"/>
    <property type="match status" value="1"/>
</dbReference>
<dbReference type="Pfam" id="PF02954">
    <property type="entry name" value="HTH_8"/>
    <property type="match status" value="1"/>
</dbReference>
<dbReference type="InterPro" id="IPR027417">
    <property type="entry name" value="P-loop_NTPase"/>
</dbReference>
<evidence type="ECO:0000256" key="1">
    <source>
        <dbReference type="ARBA" id="ARBA00022553"/>
    </source>
</evidence>
<dbReference type="PANTHER" id="PTHR32071:SF21">
    <property type="entry name" value="TRANSCRIPTIONAL REGULATORY PROTEIN FLGR"/>
    <property type="match status" value="1"/>
</dbReference>
<dbReference type="Gene3D" id="1.10.8.60">
    <property type="match status" value="1"/>
</dbReference>
<dbReference type="Gene3D" id="3.40.50.300">
    <property type="entry name" value="P-loop containing nucleotide triphosphate hydrolases"/>
    <property type="match status" value="1"/>
</dbReference>
<evidence type="ECO:0000259" key="10">
    <source>
        <dbReference type="PROSITE" id="PS50110"/>
    </source>
</evidence>
<dbReference type="Pfam" id="PF25601">
    <property type="entry name" value="AAA_lid_14"/>
    <property type="match status" value="1"/>
</dbReference>
<dbReference type="GO" id="GO:0000160">
    <property type="term" value="P:phosphorelay signal transduction system"/>
    <property type="evidence" value="ECO:0007669"/>
    <property type="project" value="UniProtKB-KW"/>
</dbReference>
<keyword evidence="2" id="KW-0547">Nucleotide-binding</keyword>
<dbReference type="Gene3D" id="3.40.50.2300">
    <property type="match status" value="1"/>
</dbReference>
<dbReference type="SMART" id="SM00382">
    <property type="entry name" value="AAA"/>
    <property type="match status" value="1"/>
</dbReference>
<dbReference type="PROSITE" id="PS50110">
    <property type="entry name" value="RESPONSE_REGULATORY"/>
    <property type="match status" value="1"/>
</dbReference>
<dbReference type="InterPro" id="IPR011006">
    <property type="entry name" value="CheY-like_superfamily"/>
</dbReference>
<dbReference type="SUPFAM" id="SSF52172">
    <property type="entry name" value="CheY-like"/>
    <property type="match status" value="1"/>
</dbReference>
<dbReference type="InterPro" id="IPR001789">
    <property type="entry name" value="Sig_transdc_resp-reg_receiver"/>
</dbReference>
<evidence type="ECO:0000256" key="2">
    <source>
        <dbReference type="ARBA" id="ARBA00022741"/>
    </source>
</evidence>
<evidence type="ECO:0000256" key="5">
    <source>
        <dbReference type="ARBA" id="ARBA00023015"/>
    </source>
</evidence>
<dbReference type="AlphaFoldDB" id="A0A545TDN6"/>
<dbReference type="GO" id="GO:0006355">
    <property type="term" value="P:regulation of DNA-templated transcription"/>
    <property type="evidence" value="ECO:0007669"/>
    <property type="project" value="InterPro"/>
</dbReference>
<keyword evidence="7" id="KW-0804">Transcription</keyword>
<dbReference type="OrthoDB" id="9804019at2"/>
<evidence type="ECO:0000313" key="12">
    <source>
        <dbReference type="Proteomes" id="UP000317839"/>
    </source>
</evidence>
<dbReference type="InterPro" id="IPR002197">
    <property type="entry name" value="HTH_Fis"/>
</dbReference>
<dbReference type="Proteomes" id="UP000317839">
    <property type="component" value="Unassembled WGS sequence"/>
</dbReference>
<reference evidence="11 12" key="1">
    <citation type="submission" date="2019-06" db="EMBL/GenBank/DDBJ databases">
        <title>Draft genome of Aliikangiella marina GYP-15.</title>
        <authorList>
            <person name="Wang G."/>
        </authorList>
    </citation>
    <scope>NUCLEOTIDE SEQUENCE [LARGE SCALE GENOMIC DNA]</scope>
    <source>
        <strain evidence="11 12">GYP-15</strain>
    </source>
</reference>
<dbReference type="SMART" id="SM00448">
    <property type="entry name" value="REC"/>
    <property type="match status" value="1"/>
</dbReference>
<dbReference type="PANTHER" id="PTHR32071">
    <property type="entry name" value="TRANSCRIPTIONAL REGULATORY PROTEIN"/>
    <property type="match status" value="1"/>
</dbReference>
<keyword evidence="12" id="KW-1185">Reference proteome</keyword>
<keyword evidence="6" id="KW-0238">DNA-binding</keyword>
<accession>A0A545TDN6</accession>
<feature type="domain" description="Sigma-54 factor interaction" evidence="9">
    <location>
        <begin position="127"/>
        <end position="356"/>
    </location>
</feature>
<gene>
    <name evidence="11" type="ORF">FLL45_10370</name>
</gene>
<dbReference type="FunFam" id="3.40.50.300:FF:000006">
    <property type="entry name" value="DNA-binding transcriptional regulator NtrC"/>
    <property type="match status" value="1"/>
</dbReference>
<dbReference type="InterPro" id="IPR025943">
    <property type="entry name" value="Sigma_54_int_dom_ATP-bd_2"/>
</dbReference>
<evidence type="ECO:0000256" key="4">
    <source>
        <dbReference type="ARBA" id="ARBA00023012"/>
    </source>
</evidence>
<dbReference type="InterPro" id="IPR058031">
    <property type="entry name" value="AAA_lid_NorR"/>
</dbReference>
<name>A0A545TDN6_9GAMM</name>
<dbReference type="Pfam" id="PF00072">
    <property type="entry name" value="Response_reg"/>
    <property type="match status" value="1"/>
</dbReference>
<keyword evidence="4" id="KW-0902">Two-component regulatory system</keyword>
<dbReference type="EMBL" id="VIKR01000002">
    <property type="protein sequence ID" value="TQV75329.1"/>
    <property type="molecule type" value="Genomic_DNA"/>
</dbReference>
<dbReference type="Gene3D" id="1.10.10.60">
    <property type="entry name" value="Homeodomain-like"/>
    <property type="match status" value="1"/>
</dbReference>
<organism evidence="11 12">
    <name type="scientific">Aliikangiella marina</name>
    <dbReference type="NCBI Taxonomy" id="1712262"/>
    <lineage>
        <taxon>Bacteria</taxon>
        <taxon>Pseudomonadati</taxon>
        <taxon>Pseudomonadota</taxon>
        <taxon>Gammaproteobacteria</taxon>
        <taxon>Oceanospirillales</taxon>
        <taxon>Pleioneaceae</taxon>
        <taxon>Aliikangiella</taxon>
    </lineage>
</organism>
<evidence type="ECO:0000256" key="8">
    <source>
        <dbReference type="PROSITE-ProRule" id="PRU00169"/>
    </source>
</evidence>
<dbReference type="RefSeq" id="WP_142941945.1">
    <property type="nucleotide sequence ID" value="NZ_VIKR01000002.1"/>
</dbReference>
<dbReference type="CDD" id="cd00009">
    <property type="entry name" value="AAA"/>
    <property type="match status" value="1"/>
</dbReference>
<comment type="caution">
    <text evidence="11">The sequence shown here is derived from an EMBL/GenBank/DDBJ whole genome shotgun (WGS) entry which is preliminary data.</text>
</comment>
<evidence type="ECO:0000256" key="3">
    <source>
        <dbReference type="ARBA" id="ARBA00022840"/>
    </source>
</evidence>
<dbReference type="InterPro" id="IPR003593">
    <property type="entry name" value="AAA+_ATPase"/>
</dbReference>
<dbReference type="GO" id="GO:0043565">
    <property type="term" value="F:sequence-specific DNA binding"/>
    <property type="evidence" value="ECO:0007669"/>
    <property type="project" value="InterPro"/>
</dbReference>
<evidence type="ECO:0000259" key="9">
    <source>
        <dbReference type="PROSITE" id="PS50045"/>
    </source>
</evidence>
<protein>
    <submittedName>
        <fullName evidence="11">Sigma-54-dependent Fis family transcriptional regulator</fullName>
    </submittedName>
</protein>